<keyword evidence="2" id="KW-1185">Reference proteome</keyword>
<evidence type="ECO:0000313" key="1">
    <source>
        <dbReference type="EMBL" id="MBZ5739012.1"/>
    </source>
</evidence>
<dbReference type="InterPro" id="IPR052891">
    <property type="entry name" value="DNA-3mA_glycosylase"/>
</dbReference>
<dbReference type="PANTHER" id="PTHR30037">
    <property type="entry name" value="DNA-3-METHYLADENINE GLYCOSYLASE 1"/>
    <property type="match status" value="1"/>
</dbReference>
<name>A0ABS7UDP9_9ACTN</name>
<evidence type="ECO:0000313" key="2">
    <source>
        <dbReference type="Proteomes" id="UP000780875"/>
    </source>
</evidence>
<reference evidence="1 2" key="1">
    <citation type="submission" date="2021-09" db="EMBL/GenBank/DDBJ databases">
        <title>Whole genome sequence of Nocardioides sp. GBK3QG-3.</title>
        <authorList>
            <person name="Tuo L."/>
        </authorList>
    </citation>
    <scope>NUCLEOTIDE SEQUENCE [LARGE SCALE GENOMIC DNA]</scope>
    <source>
        <strain evidence="1 2">GBK3QG-3</strain>
    </source>
</reference>
<gene>
    <name evidence="1" type="ORF">K8U61_12620</name>
</gene>
<protein>
    <submittedName>
        <fullName evidence="1">DNA-3-methyladenine glycosylase I</fullName>
    </submittedName>
</protein>
<dbReference type="EMBL" id="JAIQZJ010000007">
    <property type="protein sequence ID" value="MBZ5739012.1"/>
    <property type="molecule type" value="Genomic_DNA"/>
</dbReference>
<dbReference type="InterPro" id="IPR005019">
    <property type="entry name" value="Adenine_glyco"/>
</dbReference>
<dbReference type="InterPro" id="IPR011257">
    <property type="entry name" value="DNA_glycosylase"/>
</dbReference>
<dbReference type="Pfam" id="PF03352">
    <property type="entry name" value="Adenine_glyco"/>
    <property type="match status" value="1"/>
</dbReference>
<dbReference type="RefSeq" id="WP_224123667.1">
    <property type="nucleotide sequence ID" value="NZ_JAIQZJ010000007.1"/>
</dbReference>
<comment type="caution">
    <text evidence="1">The sequence shown here is derived from an EMBL/GenBank/DDBJ whole genome shotgun (WGS) entry which is preliminary data.</text>
</comment>
<dbReference type="PANTHER" id="PTHR30037:SF4">
    <property type="entry name" value="DNA-3-METHYLADENINE GLYCOSYLASE I"/>
    <property type="match status" value="1"/>
</dbReference>
<organism evidence="1 2">
    <name type="scientific">Nocardioides mangrovi</name>
    <dbReference type="NCBI Taxonomy" id="2874580"/>
    <lineage>
        <taxon>Bacteria</taxon>
        <taxon>Bacillati</taxon>
        <taxon>Actinomycetota</taxon>
        <taxon>Actinomycetes</taxon>
        <taxon>Propionibacteriales</taxon>
        <taxon>Nocardioidaceae</taxon>
        <taxon>Nocardioides</taxon>
    </lineage>
</organism>
<proteinExistence type="predicted"/>
<dbReference type="Gene3D" id="1.10.340.30">
    <property type="entry name" value="Hypothetical protein, domain 2"/>
    <property type="match status" value="1"/>
</dbReference>
<accession>A0ABS7UDP9</accession>
<sequence length="201" mass="21772">MVGRGIDPDTPLTVTLADGRPRCHWAGAPIAGLVDYHDVGWGTPVHDEAGLLRALTEALMAGGLSWEVVFRRRDAMRDAFAGYEPTVVAAYDERDVQRLLADRRVVRQRRKIEQVIHNARLVVEGPSLDELVWAHAPVARGPVTSWASALDSAPVGDRVSAVLRTRGYRGVGPVVAHSMLNAVGVLDGHVLGCFRTVSSRA</sequence>
<dbReference type="Proteomes" id="UP000780875">
    <property type="component" value="Unassembled WGS sequence"/>
</dbReference>
<dbReference type="SUPFAM" id="SSF48150">
    <property type="entry name" value="DNA-glycosylase"/>
    <property type="match status" value="1"/>
</dbReference>